<dbReference type="OrthoDB" id="457170at2"/>
<evidence type="ECO:0000313" key="2">
    <source>
        <dbReference type="EMBL" id="APB34598.1"/>
    </source>
</evidence>
<dbReference type="GO" id="GO:0032259">
    <property type="term" value="P:methylation"/>
    <property type="evidence" value="ECO:0007669"/>
    <property type="project" value="UniProtKB-KW"/>
</dbReference>
<protein>
    <submittedName>
        <fullName evidence="2">Type 11 methyltransferase</fullName>
    </submittedName>
</protein>
<gene>
    <name evidence="2" type="ORF">GlitD10_2266</name>
</gene>
<dbReference type="Pfam" id="PF08241">
    <property type="entry name" value="Methyltransf_11"/>
    <property type="match status" value="1"/>
</dbReference>
<dbReference type="KEGG" id="glt:GlitD10_2266"/>
<dbReference type="SUPFAM" id="SSF53335">
    <property type="entry name" value="S-adenosyl-L-methionine-dependent methyltransferases"/>
    <property type="match status" value="1"/>
</dbReference>
<sequence length="308" mass="36053">MVAKYLNLGCGSRYVSSDDWLNTDFTVHTPGIFAIDLRKKLPFQENTFDLIYHSHVLEHLTRIDAENFLGECYRILKPNGILRIVVPDLENIVREYMQILDEIRAGMGTAPGKYDWIMLELYDQVARQTPGGMMLKYLQQPEIPGYHYVLGRGGKEVQEIIHRAQDSYSVKESPSKKFNSQWHRLRYYLYWKPKQFIRHLPSYLKGLPSVVREKSIAMLLSQEYDLLKISRFRNCGEIHQWMYDSYSLEQSLQSIGFTEIQVQSPHTSYLNNWHQFNLDTESDGSIYKPNSLYMEGKKRSGNSYSNPI</sequence>
<dbReference type="EMBL" id="CP017675">
    <property type="protein sequence ID" value="APB34598.1"/>
    <property type="molecule type" value="Genomic_DNA"/>
</dbReference>
<dbReference type="STRING" id="1188229.GlitD10_2266"/>
<proteinExistence type="predicted"/>
<dbReference type="InterPro" id="IPR013216">
    <property type="entry name" value="Methyltransf_11"/>
</dbReference>
<keyword evidence="2" id="KW-0808">Transferase</keyword>
<evidence type="ECO:0000313" key="3">
    <source>
        <dbReference type="Proteomes" id="UP000180235"/>
    </source>
</evidence>
<keyword evidence="2" id="KW-0489">Methyltransferase</keyword>
<reference evidence="2 3" key="1">
    <citation type="submission" date="2016-10" db="EMBL/GenBank/DDBJ databases">
        <title>Description of Gloeomargarita lithophora gen. nov., sp. nov., a thylakoid-bearing basal-branching cyanobacterium with intracellular carbonates, and proposal for Gloeomargaritales ord. nov.</title>
        <authorList>
            <person name="Moreira D."/>
            <person name="Tavera R."/>
            <person name="Benzerara K."/>
            <person name="Skouri-Panet F."/>
            <person name="Couradeau E."/>
            <person name="Gerard E."/>
            <person name="Loussert C."/>
            <person name="Novelo E."/>
            <person name="Zivanovic Y."/>
            <person name="Lopez-Garcia P."/>
        </authorList>
    </citation>
    <scope>NUCLEOTIDE SEQUENCE [LARGE SCALE GENOMIC DNA]</scope>
    <source>
        <strain evidence="2 3">D10</strain>
    </source>
</reference>
<dbReference type="GO" id="GO:0008757">
    <property type="term" value="F:S-adenosylmethionine-dependent methyltransferase activity"/>
    <property type="evidence" value="ECO:0007669"/>
    <property type="project" value="InterPro"/>
</dbReference>
<keyword evidence="3" id="KW-1185">Reference proteome</keyword>
<accession>A0A1J0AF81</accession>
<organism evidence="2 3">
    <name type="scientific">Gloeomargarita lithophora Alchichica-D10</name>
    <dbReference type="NCBI Taxonomy" id="1188229"/>
    <lineage>
        <taxon>Bacteria</taxon>
        <taxon>Bacillati</taxon>
        <taxon>Cyanobacteriota</taxon>
        <taxon>Cyanophyceae</taxon>
        <taxon>Gloeomargaritales</taxon>
        <taxon>Gloeomargaritaceae</taxon>
        <taxon>Gloeomargarita</taxon>
    </lineage>
</organism>
<dbReference type="AlphaFoldDB" id="A0A1J0AF81"/>
<dbReference type="Proteomes" id="UP000180235">
    <property type="component" value="Chromosome"/>
</dbReference>
<dbReference type="CDD" id="cd02440">
    <property type="entry name" value="AdoMet_MTases"/>
    <property type="match status" value="1"/>
</dbReference>
<feature type="domain" description="Methyltransferase type 11" evidence="1">
    <location>
        <begin position="40"/>
        <end position="83"/>
    </location>
</feature>
<dbReference type="Gene3D" id="3.40.50.150">
    <property type="entry name" value="Vaccinia Virus protein VP39"/>
    <property type="match status" value="1"/>
</dbReference>
<dbReference type="RefSeq" id="WP_071455018.1">
    <property type="nucleotide sequence ID" value="NZ_CP017675.1"/>
</dbReference>
<name>A0A1J0AF81_9CYAN</name>
<evidence type="ECO:0000259" key="1">
    <source>
        <dbReference type="Pfam" id="PF08241"/>
    </source>
</evidence>
<dbReference type="InterPro" id="IPR029063">
    <property type="entry name" value="SAM-dependent_MTases_sf"/>
</dbReference>